<evidence type="ECO:0000313" key="2">
    <source>
        <dbReference type="Proteomes" id="UP000887013"/>
    </source>
</evidence>
<sequence>MKFFINLNKFRFDGTRSVGPRIAAGAPVNERENGLMPLHKPNPKYGINIHPTNTVLDYRMLPEMPSNANINERPLPVLSPFSGILQSRYKITVKLNLPQLVEHLGL</sequence>
<keyword evidence="2" id="KW-1185">Reference proteome</keyword>
<name>A0A8X6MYE5_NEPPI</name>
<dbReference type="EMBL" id="BMAW01003486">
    <property type="protein sequence ID" value="GFS83867.1"/>
    <property type="molecule type" value="Genomic_DNA"/>
</dbReference>
<dbReference type="AlphaFoldDB" id="A0A8X6MYE5"/>
<dbReference type="Proteomes" id="UP000887013">
    <property type="component" value="Unassembled WGS sequence"/>
</dbReference>
<gene>
    <name evidence="1" type="ORF">NPIL_663321</name>
</gene>
<reference evidence="1" key="1">
    <citation type="submission" date="2020-08" db="EMBL/GenBank/DDBJ databases">
        <title>Multicomponent nature underlies the extraordinary mechanical properties of spider dragline silk.</title>
        <authorList>
            <person name="Kono N."/>
            <person name="Nakamura H."/>
            <person name="Mori M."/>
            <person name="Yoshida Y."/>
            <person name="Ohtoshi R."/>
            <person name="Malay A.D."/>
            <person name="Moran D.A.P."/>
            <person name="Tomita M."/>
            <person name="Numata K."/>
            <person name="Arakawa K."/>
        </authorList>
    </citation>
    <scope>NUCLEOTIDE SEQUENCE</scope>
</reference>
<proteinExistence type="predicted"/>
<organism evidence="1 2">
    <name type="scientific">Nephila pilipes</name>
    <name type="common">Giant wood spider</name>
    <name type="synonym">Nephila maculata</name>
    <dbReference type="NCBI Taxonomy" id="299642"/>
    <lineage>
        <taxon>Eukaryota</taxon>
        <taxon>Metazoa</taxon>
        <taxon>Ecdysozoa</taxon>
        <taxon>Arthropoda</taxon>
        <taxon>Chelicerata</taxon>
        <taxon>Arachnida</taxon>
        <taxon>Araneae</taxon>
        <taxon>Araneomorphae</taxon>
        <taxon>Entelegynae</taxon>
        <taxon>Araneoidea</taxon>
        <taxon>Nephilidae</taxon>
        <taxon>Nephila</taxon>
    </lineage>
</organism>
<evidence type="ECO:0000313" key="1">
    <source>
        <dbReference type="EMBL" id="GFS83867.1"/>
    </source>
</evidence>
<comment type="caution">
    <text evidence="1">The sequence shown here is derived from an EMBL/GenBank/DDBJ whole genome shotgun (WGS) entry which is preliminary data.</text>
</comment>
<accession>A0A8X6MYE5</accession>
<protein>
    <submittedName>
        <fullName evidence="1">Uncharacterized protein</fullName>
    </submittedName>
</protein>